<accession>A0A1L3F9L4</accession>
<dbReference type="PRINTS" id="PR00081">
    <property type="entry name" value="GDHRDH"/>
</dbReference>
<dbReference type="AlphaFoldDB" id="A0A1L3F9L4"/>
<evidence type="ECO:0000313" key="2">
    <source>
        <dbReference type="EMBL" id="APG10000.1"/>
    </source>
</evidence>
<dbReference type="NCBIfam" id="NF009093">
    <property type="entry name" value="PRK12429.1"/>
    <property type="match status" value="1"/>
</dbReference>
<dbReference type="PANTHER" id="PTHR42879:SF2">
    <property type="entry name" value="3-OXOACYL-[ACYL-CARRIER-PROTEIN] REDUCTASE FABG"/>
    <property type="match status" value="1"/>
</dbReference>
<dbReference type="EMBL" id="CP017637">
    <property type="protein sequence ID" value="APG10000.1"/>
    <property type="molecule type" value="Genomic_DNA"/>
</dbReference>
<dbReference type="InterPro" id="IPR036291">
    <property type="entry name" value="NAD(P)-bd_dom_sf"/>
</dbReference>
<evidence type="ECO:0000256" key="1">
    <source>
        <dbReference type="ARBA" id="ARBA00006484"/>
    </source>
</evidence>
<dbReference type="Pfam" id="PF13561">
    <property type="entry name" value="adh_short_C2"/>
    <property type="match status" value="1"/>
</dbReference>
<dbReference type="PRINTS" id="PR00080">
    <property type="entry name" value="SDRFAMILY"/>
</dbReference>
<dbReference type="InterPro" id="IPR020904">
    <property type="entry name" value="Sc_DH/Rdtase_CS"/>
</dbReference>
<dbReference type="Gene3D" id="3.40.50.720">
    <property type="entry name" value="NAD(P)-binding Rossmann-like Domain"/>
    <property type="match status" value="1"/>
</dbReference>
<name>A0A1L3F9L4_BRAJP</name>
<dbReference type="GO" id="GO:0032787">
    <property type="term" value="P:monocarboxylic acid metabolic process"/>
    <property type="evidence" value="ECO:0007669"/>
    <property type="project" value="UniProtKB-ARBA"/>
</dbReference>
<dbReference type="RefSeq" id="WP_071911264.1">
    <property type="nucleotide sequence ID" value="NZ_CP017637.1"/>
</dbReference>
<comment type="similarity">
    <text evidence="1">Belongs to the short-chain dehydrogenases/reductases (SDR) family.</text>
</comment>
<dbReference type="PANTHER" id="PTHR42879">
    <property type="entry name" value="3-OXOACYL-(ACYL-CARRIER-PROTEIN) REDUCTASE"/>
    <property type="match status" value="1"/>
</dbReference>
<dbReference type="GO" id="GO:0003858">
    <property type="term" value="F:3-hydroxybutyrate dehydrogenase activity"/>
    <property type="evidence" value="ECO:0007669"/>
    <property type="project" value="InterPro"/>
</dbReference>
<gene>
    <name evidence="2" type="ORF">BKD09_16870</name>
</gene>
<dbReference type="NCBIfam" id="TIGR01963">
    <property type="entry name" value="PHB_DH"/>
    <property type="match status" value="1"/>
</dbReference>
<protein>
    <submittedName>
        <fullName evidence="2">3-hydroxybutyrate dehydrogenase</fullName>
    </submittedName>
</protein>
<proteinExistence type="inferred from homology"/>
<dbReference type="PROSITE" id="PS00061">
    <property type="entry name" value="ADH_SHORT"/>
    <property type="match status" value="1"/>
</dbReference>
<organism evidence="2 3">
    <name type="scientific">Bradyrhizobium japonicum</name>
    <dbReference type="NCBI Taxonomy" id="375"/>
    <lineage>
        <taxon>Bacteria</taxon>
        <taxon>Pseudomonadati</taxon>
        <taxon>Pseudomonadota</taxon>
        <taxon>Alphaproteobacteria</taxon>
        <taxon>Hyphomicrobiales</taxon>
        <taxon>Nitrobacteraceae</taxon>
        <taxon>Bradyrhizobium</taxon>
    </lineage>
</organism>
<dbReference type="OrthoDB" id="9804774at2"/>
<reference evidence="2 3" key="1">
    <citation type="submission" date="2016-11" db="EMBL/GenBank/DDBJ databases">
        <title>Complete Genome Sequence of Bradyrhizobium sp. strain J5, an isolated from soybean nodule in Hokkaido.</title>
        <authorList>
            <person name="Kanehara K."/>
        </authorList>
    </citation>
    <scope>NUCLEOTIDE SEQUENCE [LARGE SCALE GENOMIC DNA]</scope>
    <source>
        <strain evidence="2 3">J5</strain>
    </source>
</reference>
<dbReference type="Proteomes" id="UP000181962">
    <property type="component" value="Chromosome"/>
</dbReference>
<dbReference type="InterPro" id="IPR050259">
    <property type="entry name" value="SDR"/>
</dbReference>
<dbReference type="InterPro" id="IPR002347">
    <property type="entry name" value="SDR_fam"/>
</dbReference>
<dbReference type="InterPro" id="IPR011294">
    <property type="entry name" value="3-OHbutyrate_DH"/>
</dbReference>
<sequence length="274" mass="28492">MNIPVKPQTSQATRALAGKVALVTGSTSGIGLGIARALAAAGADVVLNGLGVASEIGKVREQIAAEFGVKASFSPADMTRPSSIAEMIAATVAQSGRLDILVNNAGIQHVAPLEQFPVEKWDQILAINLSSAFHTTRLALPAMRQNGFGRIINVSSTHGLIASPFKAAYVAAKHGIVGLTKVTALETAEEHITCNAICPGYVYTPLVEAQIDGQAKAHGISRDQVIRDVLLAQQPNKRFTTVEELGALTVFLSTEAAGSITGIALPVDGGWTAH</sequence>
<dbReference type="FunFam" id="3.40.50.720:FF:000084">
    <property type="entry name" value="Short-chain dehydrogenase reductase"/>
    <property type="match status" value="1"/>
</dbReference>
<dbReference type="SUPFAM" id="SSF51735">
    <property type="entry name" value="NAD(P)-binding Rossmann-fold domains"/>
    <property type="match status" value="1"/>
</dbReference>
<evidence type="ECO:0000313" key="3">
    <source>
        <dbReference type="Proteomes" id="UP000181962"/>
    </source>
</evidence>